<feature type="transmembrane region" description="Helical" evidence="1">
    <location>
        <begin position="46"/>
        <end position="67"/>
    </location>
</feature>
<reference evidence="2 3" key="1">
    <citation type="journal article" date="2015" name="Nature">
        <title>rRNA introns, odd ribosomes, and small enigmatic genomes across a large radiation of phyla.</title>
        <authorList>
            <person name="Brown C.T."/>
            <person name="Hug L.A."/>
            <person name="Thomas B.C."/>
            <person name="Sharon I."/>
            <person name="Castelle C.J."/>
            <person name="Singh A."/>
            <person name="Wilkins M.J."/>
            <person name="Williams K.H."/>
            <person name="Banfield J.F."/>
        </authorList>
    </citation>
    <scope>NUCLEOTIDE SEQUENCE [LARGE SCALE GENOMIC DNA]</scope>
</reference>
<organism evidence="2 3">
    <name type="scientific">Candidatus Nomurabacteria bacterium GW2011_GWE1_35_16</name>
    <dbReference type="NCBI Taxonomy" id="1618761"/>
    <lineage>
        <taxon>Bacteria</taxon>
        <taxon>Candidatus Nomuraibacteriota</taxon>
    </lineage>
</organism>
<protein>
    <submittedName>
        <fullName evidence="2">Uncharacterized protein</fullName>
    </submittedName>
</protein>
<evidence type="ECO:0000256" key="1">
    <source>
        <dbReference type="SAM" id="Phobius"/>
    </source>
</evidence>
<dbReference type="Proteomes" id="UP000034952">
    <property type="component" value="Unassembled WGS sequence"/>
</dbReference>
<keyword evidence="1" id="KW-0472">Membrane</keyword>
<dbReference type="EMBL" id="LBPY01000003">
    <property type="protein sequence ID" value="KKP66729.1"/>
    <property type="molecule type" value="Genomic_DNA"/>
</dbReference>
<comment type="caution">
    <text evidence="2">The sequence shown here is derived from an EMBL/GenBank/DDBJ whole genome shotgun (WGS) entry which is preliminary data.</text>
</comment>
<feature type="transmembrane region" description="Helical" evidence="1">
    <location>
        <begin position="73"/>
        <end position="94"/>
    </location>
</feature>
<keyword evidence="1" id="KW-1133">Transmembrane helix</keyword>
<gene>
    <name evidence="2" type="ORF">UR64_C0003G0022</name>
</gene>
<keyword evidence="1" id="KW-0812">Transmembrane</keyword>
<feature type="transmembrane region" description="Helical" evidence="1">
    <location>
        <begin position="6"/>
        <end position="26"/>
    </location>
</feature>
<dbReference type="AlphaFoldDB" id="A0A0G0BBM4"/>
<proteinExistence type="predicted"/>
<accession>A0A0G0BBM4</accession>
<name>A0A0G0BBM4_9BACT</name>
<evidence type="ECO:0000313" key="2">
    <source>
        <dbReference type="EMBL" id="KKP66729.1"/>
    </source>
</evidence>
<evidence type="ECO:0000313" key="3">
    <source>
        <dbReference type="Proteomes" id="UP000034952"/>
    </source>
</evidence>
<sequence length="108" mass="12016">MNNLIMTIILAVGWPVLIIGSIYLFIKGRVVYALVKGSLVGKVVRILVYTMMVEMYSLGIVSTGFMYCSTKGVYIVIPVFIVWFIMFVITLKVLMNAEKEARALTGGN</sequence>